<dbReference type="InterPro" id="IPR049809">
    <property type="entry name" value="YehF/YfeS-like_WGR"/>
</dbReference>
<dbReference type="CDD" id="cd07996">
    <property type="entry name" value="WGR_MMR_like"/>
    <property type="match status" value="1"/>
</dbReference>
<gene>
    <name evidence="2" type="ORF">GTK09_25720</name>
</gene>
<organism evidence="2 3">
    <name type="scientific">Jiella pacifica</name>
    <dbReference type="NCBI Taxonomy" id="2696469"/>
    <lineage>
        <taxon>Bacteria</taxon>
        <taxon>Pseudomonadati</taxon>
        <taxon>Pseudomonadota</taxon>
        <taxon>Alphaproteobacteria</taxon>
        <taxon>Hyphomicrobiales</taxon>
        <taxon>Aurantimonadaceae</taxon>
        <taxon>Jiella</taxon>
    </lineage>
</organism>
<dbReference type="Proteomes" id="UP000469011">
    <property type="component" value="Unassembled WGS sequence"/>
</dbReference>
<proteinExistence type="predicted"/>
<dbReference type="InterPro" id="IPR008893">
    <property type="entry name" value="WGR_domain"/>
</dbReference>
<dbReference type="Pfam" id="PF05406">
    <property type="entry name" value="WGR"/>
    <property type="match status" value="1"/>
</dbReference>
<dbReference type="AlphaFoldDB" id="A0A6N9TDQ5"/>
<protein>
    <submittedName>
        <fullName evidence="2">WGR domain-containing protein</fullName>
    </submittedName>
</protein>
<comment type="caution">
    <text evidence="2">The sequence shown here is derived from an EMBL/GenBank/DDBJ whole genome shotgun (WGS) entry which is preliminary data.</text>
</comment>
<accession>A0A6N9TDQ5</accession>
<evidence type="ECO:0000313" key="3">
    <source>
        <dbReference type="Proteomes" id="UP000469011"/>
    </source>
</evidence>
<evidence type="ECO:0000259" key="1">
    <source>
        <dbReference type="Pfam" id="PF05406"/>
    </source>
</evidence>
<name>A0A6N9TDQ5_9HYPH</name>
<dbReference type="EMBL" id="JAAAMG010000039">
    <property type="protein sequence ID" value="NDW07809.1"/>
    <property type="molecule type" value="Genomic_DNA"/>
</dbReference>
<keyword evidence="3" id="KW-1185">Reference proteome</keyword>
<reference evidence="2 3" key="1">
    <citation type="submission" date="2020-01" db="EMBL/GenBank/DDBJ databases">
        <title>Jiella pacifica sp. nov.</title>
        <authorList>
            <person name="Xue Z."/>
            <person name="Zhu S."/>
            <person name="Chen J."/>
            <person name="Yang J."/>
        </authorList>
    </citation>
    <scope>NUCLEOTIDE SEQUENCE [LARGE SCALE GENOMIC DNA]</scope>
    <source>
        <strain evidence="2 3">40Bstr34</strain>
    </source>
</reference>
<dbReference type="InterPro" id="IPR036930">
    <property type="entry name" value="WGR_dom_sf"/>
</dbReference>
<dbReference type="RefSeq" id="WP_163466263.1">
    <property type="nucleotide sequence ID" value="NZ_JAAAMG010000039.1"/>
</dbReference>
<evidence type="ECO:0000313" key="2">
    <source>
        <dbReference type="EMBL" id="NDW07809.1"/>
    </source>
</evidence>
<feature type="domain" description="WGR" evidence="1">
    <location>
        <begin position="19"/>
        <end position="61"/>
    </location>
</feature>
<sequence>MTVQLDLLDSLVASLPPRLYLCRVNPRRRMSRFYVLAIEPTLFGGYSLARAYGRIGRGGAGDAAVFRHGRGGCAGVLSASTSEGTPWVRLRKKVTGMAPSFAPG</sequence>
<dbReference type="SUPFAM" id="SSF142921">
    <property type="entry name" value="WGR domain-like"/>
    <property type="match status" value="1"/>
</dbReference>